<dbReference type="STRING" id="642492.Clole_0834"/>
<dbReference type="Proteomes" id="UP000008467">
    <property type="component" value="Chromosome"/>
</dbReference>
<reference evidence="1 2" key="1">
    <citation type="journal article" date="2011" name="J. Bacteriol.">
        <title>Complete genome sequence of the cellulose-degrading bacterium Cellulosilyticum lentocellum.</title>
        <authorList>
            <consortium name="US DOE Joint Genome Institute"/>
            <person name="Miller D.A."/>
            <person name="Suen G."/>
            <person name="Bruce D."/>
            <person name="Copeland A."/>
            <person name="Cheng J.F."/>
            <person name="Detter C."/>
            <person name="Goodwin L.A."/>
            <person name="Han C.S."/>
            <person name="Hauser L.J."/>
            <person name="Land M.L."/>
            <person name="Lapidus A."/>
            <person name="Lucas S."/>
            <person name="Meincke L."/>
            <person name="Pitluck S."/>
            <person name="Tapia R."/>
            <person name="Teshima H."/>
            <person name="Woyke T."/>
            <person name="Fox B.G."/>
            <person name="Angert E.R."/>
            <person name="Currie C.R."/>
        </authorList>
    </citation>
    <scope>NUCLEOTIDE SEQUENCE [LARGE SCALE GENOMIC DNA]</scope>
    <source>
        <strain evidence="2">ATCC 49066 / DSM 5427 / NCIMB 11756 / RHM5</strain>
    </source>
</reference>
<sequence length="77" mass="8919">MEYLRNKHGIFTNNETTGQTAEEVYAQYLNDYFDLIDGEYVPKQIDNCTGPTIQEEVESLKEQVLELSDIIILMSQQ</sequence>
<evidence type="ECO:0000313" key="1">
    <source>
        <dbReference type="EMBL" id="ADZ82567.1"/>
    </source>
</evidence>
<proteinExistence type="predicted"/>
<accession>F2JQ19</accession>
<protein>
    <submittedName>
        <fullName evidence="1">Uncharacterized protein</fullName>
    </submittedName>
</protein>
<gene>
    <name evidence="1" type="ordered locus">Clole_0834</name>
</gene>
<dbReference type="AlphaFoldDB" id="F2JQ19"/>
<name>F2JQ19_CELLD</name>
<keyword evidence="2" id="KW-1185">Reference proteome</keyword>
<dbReference type="HOGENOM" id="CLU_192050_0_0_9"/>
<organism evidence="1 2">
    <name type="scientific">Cellulosilyticum lentocellum (strain ATCC 49066 / DSM 5427 / NCIMB 11756 / RHM5)</name>
    <name type="common">Clostridium lentocellum</name>
    <dbReference type="NCBI Taxonomy" id="642492"/>
    <lineage>
        <taxon>Bacteria</taxon>
        <taxon>Bacillati</taxon>
        <taxon>Bacillota</taxon>
        <taxon>Clostridia</taxon>
        <taxon>Lachnospirales</taxon>
        <taxon>Cellulosilyticaceae</taxon>
        <taxon>Cellulosilyticum</taxon>
    </lineage>
</organism>
<evidence type="ECO:0000313" key="2">
    <source>
        <dbReference type="Proteomes" id="UP000008467"/>
    </source>
</evidence>
<dbReference type="KEGG" id="cle:Clole_0834"/>
<dbReference type="EMBL" id="CP002582">
    <property type="protein sequence ID" value="ADZ82567.1"/>
    <property type="molecule type" value="Genomic_DNA"/>
</dbReference>